<keyword evidence="3" id="KW-0143">Chaperone</keyword>
<dbReference type="Gene3D" id="3.40.50.300">
    <property type="entry name" value="P-loop containing nucleotide triphosphate hydrolases"/>
    <property type="match status" value="1"/>
</dbReference>
<dbReference type="STRING" id="162209.IJ22_01530"/>
<accession>A0A0U2UF31</accession>
<comment type="catalytic activity">
    <reaction evidence="5">
        <text>GTP + H2O = GDP + phosphate + H(+)</text>
        <dbReference type="Rhea" id="RHEA:19669"/>
        <dbReference type="ChEBI" id="CHEBI:15377"/>
        <dbReference type="ChEBI" id="CHEBI:15378"/>
        <dbReference type="ChEBI" id="CHEBI:37565"/>
        <dbReference type="ChEBI" id="CHEBI:43474"/>
        <dbReference type="ChEBI" id="CHEBI:58189"/>
    </reaction>
    <physiologicalReaction direction="left-to-right" evidence="5">
        <dbReference type="Rhea" id="RHEA:19670"/>
    </physiologicalReaction>
</comment>
<dbReference type="PANTHER" id="PTHR13748:SF62">
    <property type="entry name" value="COBW DOMAIN-CONTAINING PROTEIN"/>
    <property type="match status" value="1"/>
</dbReference>
<dbReference type="GO" id="GO:0005737">
    <property type="term" value="C:cytoplasm"/>
    <property type="evidence" value="ECO:0007669"/>
    <property type="project" value="TreeGrafter"/>
</dbReference>
<gene>
    <name evidence="6" type="ORF">IJ22_01530</name>
</gene>
<dbReference type="Pfam" id="PF07683">
    <property type="entry name" value="CobW_C"/>
    <property type="match status" value="1"/>
</dbReference>
<dbReference type="SUPFAM" id="SSF52540">
    <property type="entry name" value="P-loop containing nucleoside triphosphate hydrolases"/>
    <property type="match status" value="1"/>
</dbReference>
<dbReference type="RefSeq" id="WP_054817645.1">
    <property type="nucleotide sequence ID" value="NZ_BJCS01000008.1"/>
</dbReference>
<keyword evidence="2" id="KW-0378">Hydrolase</keyword>
<evidence type="ECO:0000256" key="2">
    <source>
        <dbReference type="ARBA" id="ARBA00022801"/>
    </source>
</evidence>
<dbReference type="KEGG" id="pnp:IJ22_01530"/>
<evidence type="ECO:0000256" key="3">
    <source>
        <dbReference type="ARBA" id="ARBA00023186"/>
    </source>
</evidence>
<dbReference type="InterPro" id="IPR011629">
    <property type="entry name" value="CobW-like_C"/>
</dbReference>
<evidence type="ECO:0000313" key="6">
    <source>
        <dbReference type="EMBL" id="ALS20545.1"/>
    </source>
</evidence>
<evidence type="ECO:0000256" key="5">
    <source>
        <dbReference type="ARBA" id="ARBA00049117"/>
    </source>
</evidence>
<dbReference type="AlphaFoldDB" id="A0A0U2UF31"/>
<name>A0A0U2UF31_9BACL</name>
<dbReference type="SUPFAM" id="SSF90002">
    <property type="entry name" value="Hypothetical protein YjiA, C-terminal domain"/>
    <property type="match status" value="1"/>
</dbReference>
<evidence type="ECO:0000313" key="7">
    <source>
        <dbReference type="Proteomes" id="UP000061660"/>
    </source>
</evidence>
<dbReference type="GO" id="GO:0016787">
    <property type="term" value="F:hydrolase activity"/>
    <property type="evidence" value="ECO:0007669"/>
    <property type="project" value="UniProtKB-KW"/>
</dbReference>
<dbReference type="Proteomes" id="UP000061660">
    <property type="component" value="Chromosome"/>
</dbReference>
<dbReference type="SMART" id="SM00833">
    <property type="entry name" value="CobW_C"/>
    <property type="match status" value="1"/>
</dbReference>
<dbReference type="CDD" id="cd03112">
    <property type="entry name" value="CobW-like"/>
    <property type="match status" value="1"/>
</dbReference>
<evidence type="ECO:0000256" key="4">
    <source>
        <dbReference type="ARBA" id="ARBA00034320"/>
    </source>
</evidence>
<protein>
    <submittedName>
        <fullName evidence="6">Cobalamin biosynthesis protein CobW</fullName>
    </submittedName>
</protein>
<dbReference type="InterPro" id="IPR051316">
    <property type="entry name" value="Zinc-reg_GTPase_activator"/>
</dbReference>
<dbReference type="InterPro" id="IPR036627">
    <property type="entry name" value="CobW-likC_sf"/>
</dbReference>
<dbReference type="OrthoDB" id="9808822at2"/>
<dbReference type="PATRIC" id="fig|162209.4.peg.154"/>
<evidence type="ECO:0000256" key="1">
    <source>
        <dbReference type="ARBA" id="ARBA00022741"/>
    </source>
</evidence>
<organism evidence="6 7">
    <name type="scientific">Paenibacillus naphthalenovorans</name>
    <dbReference type="NCBI Taxonomy" id="162209"/>
    <lineage>
        <taxon>Bacteria</taxon>
        <taxon>Bacillati</taxon>
        <taxon>Bacillota</taxon>
        <taxon>Bacilli</taxon>
        <taxon>Bacillales</taxon>
        <taxon>Paenibacillaceae</taxon>
        <taxon>Paenibacillus</taxon>
    </lineage>
</organism>
<dbReference type="PANTHER" id="PTHR13748">
    <property type="entry name" value="COBW-RELATED"/>
    <property type="match status" value="1"/>
</dbReference>
<keyword evidence="1" id="KW-0547">Nucleotide-binding</keyword>
<comment type="similarity">
    <text evidence="4">Belongs to the SIMIBI class G3E GTPase family. ZNG1 subfamily.</text>
</comment>
<reference evidence="7" key="1">
    <citation type="submission" date="2015-12" db="EMBL/GenBank/DDBJ databases">
        <title>Complete genome sequences of two moderately thermophilic Paenibacillus species.</title>
        <authorList>
            <person name="Butler R.III."/>
            <person name="Wang J."/>
            <person name="Stark B.C."/>
            <person name="Pombert J.-F."/>
        </authorList>
    </citation>
    <scope>NUCLEOTIDE SEQUENCE [LARGE SCALE GENOMIC DNA]</scope>
    <source>
        <strain evidence="7">32O-Y</strain>
    </source>
</reference>
<proteinExistence type="inferred from homology"/>
<reference evidence="6 7" key="2">
    <citation type="journal article" date="2016" name="Genome Announc.">
        <title>Complete Genome Sequences of Two Interactive Moderate Thermophiles, Paenibacillus napthalenovorans 32O-Y and Paenibacillus sp. 32O-W.</title>
        <authorList>
            <person name="Butler R.R.III."/>
            <person name="Wang J."/>
            <person name="Stark B.C."/>
            <person name="Pombert J.F."/>
        </authorList>
    </citation>
    <scope>NUCLEOTIDE SEQUENCE [LARGE SCALE GENOMIC DNA]</scope>
    <source>
        <strain evidence="6 7">32O-Y</strain>
    </source>
</reference>
<dbReference type="InterPro" id="IPR027417">
    <property type="entry name" value="P-loop_NTPase"/>
</dbReference>
<sequence length="328" mass="37328">MVQQLYSPERIPVTVVTGFLGSGKTTLLNHILHGRHGYKVAVIVNEFGEISIDGQLVVTEDNEELVEFNNGCLCCTVREDLVRTLTDLARRSELDAVLIETTGLADPAPVASAFFIVDEIKSRFQLDSFITVADAVNLERNLEDSVEAREQSAFADIILLNKTDLVPKPQLERVEQRIRALNPMARLYHTQFANIELDKILGVSAFELAAKLEVDPAFLDDVEHEHDDEVASFVLRTDRPVDMNRFMEWFNGVLLEHGEDVYRTKGIFRARGYSERLVFQSVRMLTSLRREENREPEEPRHSEYVVIGRNLDRDKFMQGFAQCVVSSE</sequence>
<dbReference type="Gene3D" id="3.30.1220.10">
    <property type="entry name" value="CobW-like, C-terminal domain"/>
    <property type="match status" value="1"/>
</dbReference>
<dbReference type="EMBL" id="CP013652">
    <property type="protein sequence ID" value="ALS20545.1"/>
    <property type="molecule type" value="Genomic_DNA"/>
</dbReference>
<dbReference type="InterPro" id="IPR003495">
    <property type="entry name" value="CobW/HypB/UreG_nucleotide-bd"/>
</dbReference>
<keyword evidence="7" id="KW-1185">Reference proteome</keyword>
<dbReference type="Pfam" id="PF02492">
    <property type="entry name" value="cobW"/>
    <property type="match status" value="1"/>
</dbReference>
<dbReference type="GO" id="GO:0000166">
    <property type="term" value="F:nucleotide binding"/>
    <property type="evidence" value="ECO:0007669"/>
    <property type="project" value="UniProtKB-KW"/>
</dbReference>